<dbReference type="InterPro" id="IPR024559">
    <property type="entry name" value="DUF3846"/>
</dbReference>
<dbReference type="Proteomes" id="UP000188184">
    <property type="component" value="Plasmid unnamed1"/>
</dbReference>
<proteinExistence type="predicted"/>
<dbReference type="AlphaFoldDB" id="A0A1Q2L4H9"/>
<accession>A0A1Q2L4H9</accession>
<evidence type="ECO:0000259" key="1">
    <source>
        <dbReference type="Pfam" id="PF12957"/>
    </source>
</evidence>
<gene>
    <name evidence="2" type="ORF">B0X71_19530</name>
</gene>
<evidence type="ECO:0000313" key="2">
    <source>
        <dbReference type="EMBL" id="AQQ55365.1"/>
    </source>
</evidence>
<evidence type="ECO:0000313" key="3">
    <source>
        <dbReference type="Proteomes" id="UP000188184"/>
    </source>
</evidence>
<keyword evidence="3" id="KW-1185">Reference proteome</keyword>
<dbReference type="Pfam" id="PF12957">
    <property type="entry name" value="DUF3846"/>
    <property type="match status" value="1"/>
</dbReference>
<keyword evidence="2" id="KW-0614">Plasmid</keyword>
<organism evidence="2 3">
    <name type="scientific">Planococcus lenghuensis</name>
    <dbReference type="NCBI Taxonomy" id="2213202"/>
    <lineage>
        <taxon>Bacteria</taxon>
        <taxon>Bacillati</taxon>
        <taxon>Bacillota</taxon>
        <taxon>Bacilli</taxon>
        <taxon>Bacillales</taxon>
        <taxon>Caryophanaceae</taxon>
        <taxon>Planococcus</taxon>
    </lineage>
</organism>
<dbReference type="KEGG" id="pmar:B0X71_19530"/>
<reference evidence="2 3" key="1">
    <citation type="submission" date="2017-02" db="EMBL/GenBank/DDBJ databases">
        <title>The complete genomic sequence of a novel cold adapted crude oil-degrading bacterium Planococcus qaidamina Y42.</title>
        <authorList>
            <person name="Yang R."/>
        </authorList>
    </citation>
    <scope>NUCLEOTIDE SEQUENCE [LARGE SCALE GENOMIC DNA]</scope>
    <source>
        <strain evidence="2 3">Y42</strain>
        <plasmid evidence="2 3">unnamed1</plasmid>
    </source>
</reference>
<name>A0A1Q2L4H9_9BACL</name>
<feature type="domain" description="DUF3846" evidence="1">
    <location>
        <begin position="25"/>
        <end position="108"/>
    </location>
</feature>
<geneLocation type="plasmid" evidence="2 3">
    <name>unnamed1</name>
</geneLocation>
<sequence>MEKENTHTFLGRKPGESGWIEVGLKDLSDMQAFVEGYIERIEIGCGIDLWVNDSFLAHAASDTLSLMIKREDAKLQTVYGNVFVATSNDEGDIVPLSKDQMKWFTFRFKEIKQLFSDPFLLITDIQSFRKVGELLWQ</sequence>
<dbReference type="EMBL" id="CP019641">
    <property type="protein sequence ID" value="AQQ55365.1"/>
    <property type="molecule type" value="Genomic_DNA"/>
</dbReference>
<protein>
    <recommendedName>
        <fullName evidence="1">DUF3846 domain-containing protein</fullName>
    </recommendedName>
</protein>
<dbReference type="RefSeq" id="WP_198038756.1">
    <property type="nucleotide sequence ID" value="NZ_CP019641.1"/>
</dbReference>